<dbReference type="GO" id="GO:0006310">
    <property type="term" value="P:DNA recombination"/>
    <property type="evidence" value="ECO:0007669"/>
    <property type="project" value="UniProtKB-KW"/>
</dbReference>
<keyword evidence="3" id="KW-0175">Coiled coil</keyword>
<feature type="region of interest" description="Disordered" evidence="4">
    <location>
        <begin position="244"/>
        <end position="266"/>
    </location>
</feature>
<dbReference type="SUPFAM" id="SSF56349">
    <property type="entry name" value="DNA breaking-rejoining enzymes"/>
    <property type="match status" value="1"/>
</dbReference>
<feature type="compositionally biased region" description="Polar residues" evidence="4">
    <location>
        <begin position="255"/>
        <end position="264"/>
    </location>
</feature>
<keyword evidence="2" id="KW-0233">DNA recombination</keyword>
<accession>A0A409WWR3</accession>
<gene>
    <name evidence="5" type="ORF">CVT24_012852</name>
</gene>
<evidence type="ECO:0000313" key="6">
    <source>
        <dbReference type="Proteomes" id="UP000284842"/>
    </source>
</evidence>
<evidence type="ECO:0000313" key="5">
    <source>
        <dbReference type="EMBL" id="PPQ82948.1"/>
    </source>
</evidence>
<sequence>MEGKFMNEVVFGIKERICLMGDQRSLMTIDDMEGVLRNWSGGEDGTGSHEAQYCYSDEEIDQLSVRLGIKWEPEKTITFREEVPFLGFCWDLQHYTVALLQEKKEKYQREIQEWKSRKRHTLEQVQKLYGKLLHTSQIIPEGRAYLTNLETMLAIGHNRPFVPHTPPKHTAGDIVWWETILSGPTIKRDVRIPQELNNLEAYSDASSGYGIGVTIGNKPNNNSATTIRNHGNVTRYMAITEELSRGGGQEGAATGKSTASSEGSTRFVAKIGSQSIRDTYQVPKTQLMVHHEESIHQNSVDFQRSIYPTNSQSSYQKTSAKEMERANPGLTKIQPDLAKLYATSWNNRRLQHSGQSEDKKRVVAGAGEVQGVVELVGGAAAREARGQAERRGGKEISNLPVHQRKTNSRVMPYPNALKPNTSNLRPHCLAGERLQKWKPLQSRENSGIGITDEDMKRIAEVLQFSWEESTKVTYGSGLLVFHVFCDKRGISEERRAPVHADVLSAFIASLAGAYSGKTIRNYVWGIRAWHILHGAEWRLNHTEVEGLLTASDKLTPPSSKSAKREPYTPEYIKQIREGLNLEDPFDAAVYACLTTCFYATARLGEFTVQRVSDSFDPQKNISIRHLSKTIDRKGNEVTNLHIPRTKVSDSGEDVYWAAQNDETDPVQALENHRRINEPPDDAHLFSYKTTKGRKPLTKTAFIRRVSAASKAKGLAPIPGHGIRIGSTLEYLLRGVPFEVMKTKGRWSGGSFQIYLRKHAQVIASYIQAVPDVHAEFVRYSTTDNEASGPGSS</sequence>
<evidence type="ECO:0000256" key="3">
    <source>
        <dbReference type="SAM" id="Coils"/>
    </source>
</evidence>
<keyword evidence="1" id="KW-0238">DNA-binding</keyword>
<dbReference type="GO" id="GO:0015074">
    <property type="term" value="P:DNA integration"/>
    <property type="evidence" value="ECO:0007669"/>
    <property type="project" value="InterPro"/>
</dbReference>
<dbReference type="PANTHER" id="PTHR33050">
    <property type="entry name" value="REVERSE TRANSCRIPTASE DOMAIN-CONTAINING PROTEIN"/>
    <property type="match status" value="1"/>
</dbReference>
<dbReference type="InterPro" id="IPR011010">
    <property type="entry name" value="DNA_brk_join_enz"/>
</dbReference>
<name>A0A409WWR3_9AGAR</name>
<dbReference type="InterPro" id="IPR010998">
    <property type="entry name" value="Integrase_recombinase_N"/>
</dbReference>
<evidence type="ECO:0000256" key="2">
    <source>
        <dbReference type="ARBA" id="ARBA00023172"/>
    </source>
</evidence>
<feature type="compositionally biased region" description="Basic and acidic residues" evidence="4">
    <location>
        <begin position="384"/>
        <end position="394"/>
    </location>
</feature>
<dbReference type="InterPro" id="IPR013762">
    <property type="entry name" value="Integrase-like_cat_sf"/>
</dbReference>
<dbReference type="AlphaFoldDB" id="A0A409WWR3"/>
<organism evidence="5 6">
    <name type="scientific">Panaeolus cyanescens</name>
    <dbReference type="NCBI Taxonomy" id="181874"/>
    <lineage>
        <taxon>Eukaryota</taxon>
        <taxon>Fungi</taxon>
        <taxon>Dikarya</taxon>
        <taxon>Basidiomycota</taxon>
        <taxon>Agaricomycotina</taxon>
        <taxon>Agaricomycetes</taxon>
        <taxon>Agaricomycetidae</taxon>
        <taxon>Agaricales</taxon>
        <taxon>Agaricineae</taxon>
        <taxon>Galeropsidaceae</taxon>
        <taxon>Panaeolus</taxon>
    </lineage>
</organism>
<comment type="caution">
    <text evidence="5">The sequence shown here is derived from an EMBL/GenBank/DDBJ whole genome shotgun (WGS) entry which is preliminary data.</text>
</comment>
<proteinExistence type="predicted"/>
<reference evidence="5 6" key="1">
    <citation type="journal article" date="2018" name="Evol. Lett.">
        <title>Horizontal gene cluster transfer increased hallucinogenic mushroom diversity.</title>
        <authorList>
            <person name="Reynolds H.T."/>
            <person name="Vijayakumar V."/>
            <person name="Gluck-Thaler E."/>
            <person name="Korotkin H.B."/>
            <person name="Matheny P.B."/>
            <person name="Slot J.C."/>
        </authorList>
    </citation>
    <scope>NUCLEOTIDE SEQUENCE [LARGE SCALE GENOMIC DNA]</scope>
    <source>
        <strain evidence="5 6">2629</strain>
    </source>
</reference>
<feature type="coiled-coil region" evidence="3">
    <location>
        <begin position="97"/>
        <end position="124"/>
    </location>
</feature>
<dbReference type="SUPFAM" id="SSF47823">
    <property type="entry name" value="lambda integrase-like, N-terminal domain"/>
    <property type="match status" value="1"/>
</dbReference>
<dbReference type="GO" id="GO:0003677">
    <property type="term" value="F:DNA binding"/>
    <property type="evidence" value="ECO:0007669"/>
    <property type="project" value="UniProtKB-KW"/>
</dbReference>
<feature type="region of interest" description="Disordered" evidence="4">
    <location>
        <begin position="384"/>
        <end position="414"/>
    </location>
</feature>
<dbReference type="OrthoDB" id="2678913at2759"/>
<dbReference type="InterPro" id="IPR052055">
    <property type="entry name" value="Hepadnavirus_pol/RT"/>
</dbReference>
<evidence type="ECO:0008006" key="7">
    <source>
        <dbReference type="Google" id="ProtNLM"/>
    </source>
</evidence>
<dbReference type="STRING" id="181874.A0A409WWR3"/>
<evidence type="ECO:0000256" key="1">
    <source>
        <dbReference type="ARBA" id="ARBA00023125"/>
    </source>
</evidence>
<dbReference type="Gene3D" id="1.10.150.130">
    <property type="match status" value="1"/>
</dbReference>
<keyword evidence="6" id="KW-1185">Reference proteome</keyword>
<dbReference type="PANTHER" id="PTHR33050:SF7">
    <property type="entry name" value="RIBONUCLEASE H"/>
    <property type="match status" value="1"/>
</dbReference>
<dbReference type="EMBL" id="NHTK01005092">
    <property type="protein sequence ID" value="PPQ82948.1"/>
    <property type="molecule type" value="Genomic_DNA"/>
</dbReference>
<dbReference type="InParanoid" id="A0A409WWR3"/>
<dbReference type="Gene3D" id="1.10.443.10">
    <property type="entry name" value="Intergrase catalytic core"/>
    <property type="match status" value="1"/>
</dbReference>
<evidence type="ECO:0000256" key="4">
    <source>
        <dbReference type="SAM" id="MobiDB-lite"/>
    </source>
</evidence>
<dbReference type="Proteomes" id="UP000284842">
    <property type="component" value="Unassembled WGS sequence"/>
</dbReference>
<protein>
    <recommendedName>
        <fullName evidence="7">Tyr recombinase domain-containing protein</fullName>
    </recommendedName>
</protein>